<evidence type="ECO:0000313" key="2">
    <source>
        <dbReference type="EMBL" id="VDL75640.1"/>
    </source>
</evidence>
<dbReference type="WBParaSite" id="NBR_0001205001-mRNA-1">
    <property type="protein sequence ID" value="NBR_0001205001-mRNA-1"/>
    <property type="gene ID" value="NBR_0001205001"/>
</dbReference>
<dbReference type="InterPro" id="IPR008993">
    <property type="entry name" value="TIMP-like_OB-fold"/>
</dbReference>
<dbReference type="AlphaFoldDB" id="A0A0N4Y7C4"/>
<keyword evidence="3" id="KW-1185">Reference proteome</keyword>
<evidence type="ECO:0000313" key="3">
    <source>
        <dbReference type="Proteomes" id="UP000271162"/>
    </source>
</evidence>
<dbReference type="SUPFAM" id="SSF50242">
    <property type="entry name" value="TIMP-like"/>
    <property type="match status" value="1"/>
</dbReference>
<evidence type="ECO:0000313" key="4">
    <source>
        <dbReference type="WBParaSite" id="NBR_0001205001-mRNA-1"/>
    </source>
</evidence>
<reference evidence="2 3" key="2">
    <citation type="submission" date="2018-11" db="EMBL/GenBank/DDBJ databases">
        <authorList>
            <consortium name="Pathogen Informatics"/>
        </authorList>
    </citation>
    <scope>NUCLEOTIDE SEQUENCE [LARGE SCALE GENOMIC DNA]</scope>
</reference>
<dbReference type="Gene3D" id="2.40.50.120">
    <property type="match status" value="1"/>
</dbReference>
<accession>A0A0N4Y7C4</accession>
<dbReference type="EMBL" id="UYSL01020663">
    <property type="protein sequence ID" value="VDL75640.1"/>
    <property type="molecule type" value="Genomic_DNA"/>
</dbReference>
<proteinExistence type="predicted"/>
<feature type="region of interest" description="Disordered" evidence="1">
    <location>
        <begin position="114"/>
        <end position="152"/>
    </location>
</feature>
<feature type="compositionally biased region" description="Polar residues" evidence="1">
    <location>
        <begin position="130"/>
        <end position="139"/>
    </location>
</feature>
<dbReference type="STRING" id="27835.A0A0N4Y7C4"/>
<dbReference type="Proteomes" id="UP000271162">
    <property type="component" value="Unassembled WGS sequence"/>
</dbReference>
<organism evidence="4">
    <name type="scientific">Nippostrongylus brasiliensis</name>
    <name type="common">Rat hookworm</name>
    <dbReference type="NCBI Taxonomy" id="27835"/>
    <lineage>
        <taxon>Eukaryota</taxon>
        <taxon>Metazoa</taxon>
        <taxon>Ecdysozoa</taxon>
        <taxon>Nematoda</taxon>
        <taxon>Chromadorea</taxon>
        <taxon>Rhabditida</taxon>
        <taxon>Rhabditina</taxon>
        <taxon>Rhabditomorpha</taxon>
        <taxon>Strongyloidea</taxon>
        <taxon>Heligmosomidae</taxon>
        <taxon>Nippostrongylus</taxon>
    </lineage>
</organism>
<protein>
    <submittedName>
        <fullName evidence="4">Integrase_SAM-like_N domain-containing protein</fullName>
    </submittedName>
</protein>
<name>A0A0N4Y7C4_NIPBR</name>
<gene>
    <name evidence="2" type="ORF">NBR_LOCUS12051</name>
</gene>
<sequence length="152" mass="16695">MRAAPKAKEHKATVTKYELLSHVKVLGKRPAPGDNLNDVVYALRHIEIFKNPQNCMSPAVFNSSESSVCGLQLEVGKPYLLSGPCDRSADGGKLSRSQDGSMVARKEAALKNLQSRPVWPPHKELKTETRWQCGTSTNAGAAPRRKNTERLS</sequence>
<evidence type="ECO:0000256" key="1">
    <source>
        <dbReference type="SAM" id="MobiDB-lite"/>
    </source>
</evidence>
<reference evidence="4" key="1">
    <citation type="submission" date="2017-02" db="UniProtKB">
        <authorList>
            <consortium name="WormBaseParasite"/>
        </authorList>
    </citation>
    <scope>IDENTIFICATION</scope>
</reference>